<sequence>MMMGGGGFETSILIYTIFIGNFSIFILCANQDLCQASKKNFTTSTISRSNGQIIITVQIETDEFYLLQHNSSILYGKGTQPSYVTTNATHFTLVTSCETAATGSYILQTGSHSRGSTCHYFNITSCLSYVTPTYLAQSSCSECNYTTFTITSFVILIFYLIF</sequence>
<name>A0A499RZX9_ELHV1</name>
<proteinExistence type="predicted"/>
<feature type="transmembrane region" description="Helical" evidence="1">
    <location>
        <begin position="143"/>
        <end position="161"/>
    </location>
</feature>
<dbReference type="EMBL" id="MH287516">
    <property type="protein sequence ID" value="AYF58414.1"/>
    <property type="molecule type" value="Genomic_DNA"/>
</dbReference>
<reference evidence="2" key="2">
    <citation type="journal article" date="2014" name="J. Virol.">
        <title>Elephant endotheliotropic herpesviruses EEHV1A, EEHV1B, and EEHV2 from cases of hemorrhagic disease are highly diverged from other mammalian herpesviruses and may form a new subfamily.</title>
        <authorList>
            <person name="Richman LK"/>
            <person name="Zong JC"/>
            <person name="Latimer EM"/>
            <person name="Lock J"/>
            <person name="Fleischer RC"/>
            <person name="Heaggans SY"/>
            <person name="Hayward GS."/>
        </authorList>
    </citation>
    <scope>NUCLEOTIDE SEQUENCE</scope>
    <source>
        <strain evidence="2">Pathiri IP11</strain>
    </source>
</reference>
<feature type="transmembrane region" description="Helical" evidence="1">
    <location>
        <begin position="12"/>
        <end position="29"/>
    </location>
</feature>
<keyword evidence="1" id="KW-0812">Transmembrane</keyword>
<accession>A0A499RZX9</accession>
<gene>
    <name evidence="2" type="primary">E51</name>
</gene>
<reference evidence="2" key="3">
    <citation type="submission" date="2018-05" db="EMBL/GenBank/DDBJ databases">
        <title>Extraordinary levels of hypervariability and flexibility within a 10-kb multigene immunoglobulin and G-protein coupled receptor family-encoding segment of the genomes from 35 strains of elephant endotheliotropic herpesvirus 1 (EEHV1).</title>
        <authorList>
            <person name="Zong J.-C."/>
            <person name="Long S.Y."/>
            <person name="Heaggans S.Y."/>
            <person name="Latimer E.M."/>
            <person name="Zachariah A."/>
            <person name="Hayward G.S."/>
        </authorList>
    </citation>
    <scope>NUCLEOTIDE SEQUENCE</scope>
    <source>
        <strain evidence="2">Pathiri IP11</strain>
    </source>
</reference>
<keyword evidence="1" id="KW-0472">Membrane</keyword>
<keyword evidence="1" id="KW-1133">Transmembrane helix</keyword>
<evidence type="ECO:0000313" key="2">
    <source>
        <dbReference type="EMBL" id="AYF58414.1"/>
    </source>
</evidence>
<protein>
    <submittedName>
        <fullName evidence="2">Membrane glycoprotein E51</fullName>
    </submittedName>
</protein>
<evidence type="ECO:0000256" key="1">
    <source>
        <dbReference type="SAM" id="Phobius"/>
    </source>
</evidence>
<organism evidence="2">
    <name type="scientific">Elephant endotheliotropic herpesvirus 1A</name>
    <dbReference type="NCBI Taxonomy" id="759753"/>
    <lineage>
        <taxon>Viruses</taxon>
        <taxon>Duplodnaviria</taxon>
        <taxon>Heunggongvirae</taxon>
        <taxon>Peploviricota</taxon>
        <taxon>Herviviricetes</taxon>
        <taxon>Herpesvirales</taxon>
        <taxon>Orthoherpesviridae</taxon>
        <taxon>Betaherpesvirinae</taxon>
        <taxon>Proboscivirus</taxon>
        <taxon>Proboscivirus elephantidbeta1</taxon>
        <taxon>Elephantid herpesvirus 1</taxon>
    </lineage>
</organism>
<reference evidence="2" key="1">
    <citation type="journal article" date="2013" name="J. Wildl. Dis.">
        <title>Fatal herpesvirus hemorrhagic disease in wild and orphan asian elephants in southern India.</title>
        <authorList>
            <person name="Zachariah A."/>
            <person name="Zong J.-C."/>
            <person name="Long S.Y."/>
            <person name="Latimer E.M."/>
            <person name="Heaggans S.Y."/>
            <person name="Richman L.K."/>
            <person name="Hayward G.S."/>
        </authorList>
    </citation>
    <scope>NUCLEOTIDE SEQUENCE</scope>
    <source>
        <strain evidence="2">Pathiri IP11</strain>
    </source>
</reference>